<organism evidence="4 5">
    <name type="scientific">Arachis hypogaea</name>
    <name type="common">Peanut</name>
    <dbReference type="NCBI Taxonomy" id="3818"/>
    <lineage>
        <taxon>Eukaryota</taxon>
        <taxon>Viridiplantae</taxon>
        <taxon>Streptophyta</taxon>
        <taxon>Embryophyta</taxon>
        <taxon>Tracheophyta</taxon>
        <taxon>Spermatophyta</taxon>
        <taxon>Magnoliopsida</taxon>
        <taxon>eudicotyledons</taxon>
        <taxon>Gunneridae</taxon>
        <taxon>Pentapetalae</taxon>
        <taxon>rosids</taxon>
        <taxon>fabids</taxon>
        <taxon>Fabales</taxon>
        <taxon>Fabaceae</taxon>
        <taxon>Papilionoideae</taxon>
        <taxon>50 kb inversion clade</taxon>
        <taxon>dalbergioids sensu lato</taxon>
        <taxon>Dalbergieae</taxon>
        <taxon>Pterocarpus clade</taxon>
        <taxon>Arachis</taxon>
    </lineage>
</organism>
<dbReference type="InterPro" id="IPR029063">
    <property type="entry name" value="SAM-dependent_MTases_sf"/>
</dbReference>
<name>A0A445D842_ARAHY</name>
<evidence type="ECO:0008006" key="6">
    <source>
        <dbReference type="Google" id="ProtNLM"/>
    </source>
</evidence>
<dbReference type="Proteomes" id="UP000289738">
    <property type="component" value="Chromosome A05"/>
</dbReference>
<comment type="caution">
    <text evidence="4">The sequence shown here is derived from an EMBL/GenBank/DDBJ whole genome shotgun (WGS) entry which is preliminary data.</text>
</comment>
<dbReference type="GO" id="GO:0032259">
    <property type="term" value="P:methylation"/>
    <property type="evidence" value="ECO:0007669"/>
    <property type="project" value="UniProtKB-KW"/>
</dbReference>
<gene>
    <name evidence="4" type="ORF">Ahy_A05g025212</name>
</gene>
<reference evidence="4 5" key="1">
    <citation type="submission" date="2019-01" db="EMBL/GenBank/DDBJ databases">
        <title>Sequencing of cultivated peanut Arachis hypogaea provides insights into genome evolution and oil improvement.</title>
        <authorList>
            <person name="Chen X."/>
        </authorList>
    </citation>
    <scope>NUCLEOTIDE SEQUENCE [LARGE SCALE GENOMIC DNA]</scope>
    <source>
        <strain evidence="5">cv. Fuhuasheng</strain>
        <tissue evidence="4">Leaves</tissue>
    </source>
</reference>
<dbReference type="PANTHER" id="PTHR43591">
    <property type="entry name" value="METHYLTRANSFERASE"/>
    <property type="match status" value="1"/>
</dbReference>
<sequence>MPWLLWLEQVPHPPKLLLNCEPGLNKAKAGDHVLDICCGSGDLSFLLSQKVGSDGKESSGVLSKNAMCISKLSYHVTGLDFSKEQLLVASSKQHSKNCFSNIEWIEGDALDLPFSNGSFDAITMGYGLRNVVDRPKAMQEILRVLKAGSRVAILDFNKSEELLTSTIMEWMIDNVVVPVASAYGLSEDYKYLKTSIRGFLTGKELEKLALEVGFSSARHYELSGGLMGCLVAMR</sequence>
<keyword evidence="5" id="KW-1185">Reference proteome</keyword>
<proteinExistence type="predicted"/>
<accession>A0A445D842</accession>
<dbReference type="NCBIfam" id="TIGR01934">
    <property type="entry name" value="MenG_MenH_UbiE"/>
    <property type="match status" value="1"/>
</dbReference>
<evidence type="ECO:0000256" key="2">
    <source>
        <dbReference type="ARBA" id="ARBA00022679"/>
    </source>
</evidence>
<dbReference type="AlphaFoldDB" id="A0A445D842"/>
<dbReference type="Pfam" id="PF01209">
    <property type="entry name" value="Ubie_methyltran"/>
    <property type="match status" value="1"/>
</dbReference>
<evidence type="ECO:0000256" key="3">
    <source>
        <dbReference type="ARBA" id="ARBA00022691"/>
    </source>
</evidence>
<dbReference type="GO" id="GO:0008168">
    <property type="term" value="F:methyltransferase activity"/>
    <property type="evidence" value="ECO:0007669"/>
    <property type="project" value="UniProtKB-KW"/>
</dbReference>
<evidence type="ECO:0000256" key="1">
    <source>
        <dbReference type="ARBA" id="ARBA00022603"/>
    </source>
</evidence>
<dbReference type="PANTHER" id="PTHR43591:SF24">
    <property type="entry name" value="2-METHOXY-6-POLYPRENYL-1,4-BENZOQUINOL METHYLASE, MITOCHONDRIAL"/>
    <property type="match status" value="1"/>
</dbReference>
<dbReference type="InterPro" id="IPR004033">
    <property type="entry name" value="UbiE/COQ5_MeTrFase"/>
</dbReference>
<dbReference type="SUPFAM" id="SSF53335">
    <property type="entry name" value="S-adenosyl-L-methionine-dependent methyltransferases"/>
    <property type="match status" value="1"/>
</dbReference>
<keyword evidence="3" id="KW-0949">S-adenosyl-L-methionine</keyword>
<protein>
    <recommendedName>
        <fullName evidence="6">2-phytyl-1,4-beta-naphthoquinone methyltransferase, chloroplastic</fullName>
    </recommendedName>
</protein>
<dbReference type="CDD" id="cd02440">
    <property type="entry name" value="AdoMet_MTases"/>
    <property type="match status" value="1"/>
</dbReference>
<keyword evidence="1" id="KW-0489">Methyltransferase</keyword>
<dbReference type="EMBL" id="SDMP01000005">
    <property type="protein sequence ID" value="RYR59348.1"/>
    <property type="molecule type" value="Genomic_DNA"/>
</dbReference>
<evidence type="ECO:0000313" key="5">
    <source>
        <dbReference type="Proteomes" id="UP000289738"/>
    </source>
</evidence>
<dbReference type="Gene3D" id="3.40.50.150">
    <property type="entry name" value="Vaccinia Virus protein VP39"/>
    <property type="match status" value="1"/>
</dbReference>
<keyword evidence="2" id="KW-0808">Transferase</keyword>
<dbReference type="PROSITE" id="PS51608">
    <property type="entry name" value="SAM_MT_UBIE"/>
    <property type="match status" value="1"/>
</dbReference>
<evidence type="ECO:0000313" key="4">
    <source>
        <dbReference type="EMBL" id="RYR59348.1"/>
    </source>
</evidence>